<reference evidence="1 2" key="1">
    <citation type="submission" date="2017-07" db="EMBL/GenBank/DDBJ databases">
        <title>Genomes of Fischerella (Mastigocladus) sp. strains.</title>
        <authorList>
            <person name="Miller S.R."/>
        </authorList>
    </citation>
    <scope>NUCLEOTIDE SEQUENCE [LARGE SCALE GENOMIC DNA]</scope>
    <source>
        <strain evidence="1 2">CCMEE 5330</strain>
    </source>
</reference>
<proteinExistence type="predicted"/>
<evidence type="ECO:0000313" key="2">
    <source>
        <dbReference type="Proteomes" id="UP000234966"/>
    </source>
</evidence>
<sequence>MIFVINLMSCTNVLEYLIKSAAPIIGRFAFVLWQLVCQLYGASLLVNNQYLTGLFFQANYQKCLYSFMNRLDISILKDKYEIKMKFQILS</sequence>
<comment type="caution">
    <text evidence="1">The sequence shown here is derived from an EMBL/GenBank/DDBJ whole genome shotgun (WGS) entry which is preliminary data.</text>
</comment>
<dbReference type="Proteomes" id="UP000234966">
    <property type="component" value="Unassembled WGS sequence"/>
</dbReference>
<name>A0A2N6MME5_9CYAN</name>
<dbReference type="AlphaFoldDB" id="A0A2N6MME5"/>
<organism evidence="1 2">
    <name type="scientific">Fischerella thermalis CCMEE 5330</name>
    <dbReference type="NCBI Taxonomy" id="2019670"/>
    <lineage>
        <taxon>Bacteria</taxon>
        <taxon>Bacillati</taxon>
        <taxon>Cyanobacteriota</taxon>
        <taxon>Cyanophyceae</taxon>
        <taxon>Nostocales</taxon>
        <taxon>Hapalosiphonaceae</taxon>
        <taxon>Fischerella</taxon>
    </lineage>
</organism>
<accession>A0A2N6MME5</accession>
<dbReference type="EMBL" id="NMQI01000050">
    <property type="protein sequence ID" value="PMB47941.1"/>
    <property type="molecule type" value="Genomic_DNA"/>
</dbReference>
<evidence type="ECO:0000313" key="1">
    <source>
        <dbReference type="EMBL" id="PMB47941.1"/>
    </source>
</evidence>
<gene>
    <name evidence="1" type="ORF">CEN41_02655</name>
</gene>
<protein>
    <submittedName>
        <fullName evidence="1">Uncharacterized protein</fullName>
    </submittedName>
</protein>